<proteinExistence type="predicted"/>
<comment type="caution">
    <text evidence="1">The sequence shown here is derived from an EMBL/GenBank/DDBJ whole genome shotgun (WGS) entry which is preliminary data.</text>
</comment>
<sequence>LRWDACGSDATRSQIAQSAPAVECDQEHKIIRRSLLAAIAIETGGMLASDRNVAASEAGCLKRCSSLEPDIPPTPAYTH</sequence>
<gene>
    <name evidence="1" type="ORF">chiPu_0033113</name>
</gene>
<reference evidence="1 2" key="1">
    <citation type="journal article" date="2018" name="Nat. Ecol. Evol.">
        <title>Shark genomes provide insights into elasmobranch evolution and the origin of vertebrates.</title>
        <authorList>
            <person name="Hara Y"/>
            <person name="Yamaguchi K"/>
            <person name="Onimaru K"/>
            <person name="Kadota M"/>
            <person name="Koyanagi M"/>
            <person name="Keeley SD"/>
            <person name="Tatsumi K"/>
            <person name="Tanaka K"/>
            <person name="Motone F"/>
            <person name="Kageyama Y"/>
            <person name="Nozu R"/>
            <person name="Adachi N"/>
            <person name="Nishimura O"/>
            <person name="Nakagawa R"/>
            <person name="Tanegashima C"/>
            <person name="Kiyatake I"/>
            <person name="Matsumoto R"/>
            <person name="Murakumo K"/>
            <person name="Nishida K"/>
            <person name="Terakita A"/>
            <person name="Kuratani S"/>
            <person name="Sato K"/>
            <person name="Hyodo S Kuraku.S."/>
        </authorList>
    </citation>
    <scope>NUCLEOTIDE SEQUENCE [LARGE SCALE GENOMIC DNA]</scope>
</reference>
<evidence type="ECO:0000313" key="2">
    <source>
        <dbReference type="Proteomes" id="UP000287033"/>
    </source>
</evidence>
<protein>
    <submittedName>
        <fullName evidence="1">Uncharacterized protein</fullName>
    </submittedName>
</protein>
<organism evidence="1 2">
    <name type="scientific">Chiloscyllium punctatum</name>
    <name type="common">Brownbanded bambooshark</name>
    <name type="synonym">Hemiscyllium punctatum</name>
    <dbReference type="NCBI Taxonomy" id="137246"/>
    <lineage>
        <taxon>Eukaryota</taxon>
        <taxon>Metazoa</taxon>
        <taxon>Chordata</taxon>
        <taxon>Craniata</taxon>
        <taxon>Vertebrata</taxon>
        <taxon>Chondrichthyes</taxon>
        <taxon>Elasmobranchii</taxon>
        <taxon>Galeomorphii</taxon>
        <taxon>Galeoidea</taxon>
        <taxon>Orectolobiformes</taxon>
        <taxon>Hemiscylliidae</taxon>
        <taxon>Chiloscyllium</taxon>
    </lineage>
</organism>
<dbReference type="AlphaFoldDB" id="A0A401U291"/>
<name>A0A401U291_CHIPU</name>
<keyword evidence="2" id="KW-1185">Reference proteome</keyword>
<dbReference type="EMBL" id="BEZZ01254597">
    <property type="protein sequence ID" value="GCC49003.1"/>
    <property type="molecule type" value="Genomic_DNA"/>
</dbReference>
<accession>A0A401U291</accession>
<dbReference type="Proteomes" id="UP000287033">
    <property type="component" value="Unassembled WGS sequence"/>
</dbReference>
<feature type="non-terminal residue" evidence="1">
    <location>
        <position position="1"/>
    </location>
</feature>
<evidence type="ECO:0000313" key="1">
    <source>
        <dbReference type="EMBL" id="GCC49003.1"/>
    </source>
</evidence>